<sequence>MRVHQQSEEPRPVVHRGSPAPVPRGLLALQATAGNAAVTSLVVQRAITLTDERGHHPLTIRQACDLLEGEEHHDLPFAAVRQLWRQNWTGTRADFLRAAQDLRHLSGPAIEDFYAAQAAQYAATVRANATPRVVLHDYDQVSQAISHLRKSEDAVDMDEALAAKNARLGTASLATCIAVGMTFADHTGARFTALAHMTAAQQPADVFDDLEDELERLDGYPMRNERVGVRYFVVGGSRDSARLQVELLEHMIARRYLGGDVVLVNDRELRRRTKVVVVDADGTVRYGVSTTDHAA</sequence>
<keyword evidence="2" id="KW-1185">Reference proteome</keyword>
<evidence type="ECO:0000313" key="1">
    <source>
        <dbReference type="EMBL" id="RKT71300.1"/>
    </source>
</evidence>
<dbReference type="RefSeq" id="WP_121223643.1">
    <property type="nucleotide sequence ID" value="NZ_JBIUBA010000001.1"/>
</dbReference>
<gene>
    <name evidence="1" type="ORF">DFJ66_4583</name>
</gene>
<proteinExistence type="predicted"/>
<organism evidence="1 2">
    <name type="scientific">Saccharothrix variisporea</name>
    <dbReference type="NCBI Taxonomy" id="543527"/>
    <lineage>
        <taxon>Bacteria</taxon>
        <taxon>Bacillati</taxon>
        <taxon>Actinomycetota</taxon>
        <taxon>Actinomycetes</taxon>
        <taxon>Pseudonocardiales</taxon>
        <taxon>Pseudonocardiaceae</taxon>
        <taxon>Saccharothrix</taxon>
    </lineage>
</organism>
<dbReference type="AlphaFoldDB" id="A0A495XAK4"/>
<dbReference type="EMBL" id="RBXR01000001">
    <property type="protein sequence ID" value="RKT71300.1"/>
    <property type="molecule type" value="Genomic_DNA"/>
</dbReference>
<accession>A0A495XAK4</accession>
<protein>
    <submittedName>
        <fullName evidence="1">Uncharacterized protein</fullName>
    </submittedName>
</protein>
<comment type="caution">
    <text evidence="1">The sequence shown here is derived from an EMBL/GenBank/DDBJ whole genome shotgun (WGS) entry which is preliminary data.</text>
</comment>
<name>A0A495XAK4_9PSEU</name>
<dbReference type="Proteomes" id="UP000272729">
    <property type="component" value="Unassembled WGS sequence"/>
</dbReference>
<reference evidence="1 2" key="1">
    <citation type="submission" date="2018-10" db="EMBL/GenBank/DDBJ databases">
        <title>Sequencing the genomes of 1000 actinobacteria strains.</title>
        <authorList>
            <person name="Klenk H.-P."/>
        </authorList>
    </citation>
    <scope>NUCLEOTIDE SEQUENCE [LARGE SCALE GENOMIC DNA]</scope>
    <source>
        <strain evidence="1 2">DSM 43911</strain>
    </source>
</reference>
<evidence type="ECO:0000313" key="2">
    <source>
        <dbReference type="Proteomes" id="UP000272729"/>
    </source>
</evidence>